<name>A0A852WHF3_9MICO</name>
<evidence type="ECO:0000313" key="1">
    <source>
        <dbReference type="EMBL" id="NYG06084.1"/>
    </source>
</evidence>
<proteinExistence type="predicted"/>
<accession>A0A852WHF3</accession>
<reference evidence="1 2" key="1">
    <citation type="submission" date="2020-07" db="EMBL/GenBank/DDBJ databases">
        <title>Sequencing the genomes of 1000 actinobacteria strains.</title>
        <authorList>
            <person name="Klenk H.-P."/>
        </authorList>
    </citation>
    <scope>NUCLEOTIDE SEQUENCE [LARGE SCALE GENOMIC DNA]</scope>
    <source>
        <strain evidence="1 2">DSM 23987</strain>
    </source>
</reference>
<keyword evidence="2" id="KW-1185">Reference proteome</keyword>
<dbReference type="EMBL" id="JACCAB010000001">
    <property type="protein sequence ID" value="NYG06084.1"/>
    <property type="molecule type" value="Genomic_DNA"/>
</dbReference>
<sequence>MRARASDRALFVTSDRALGPACGARMRDRCLVGMMAPRHDEAEAT</sequence>
<dbReference type="Proteomes" id="UP000573599">
    <property type="component" value="Unassembled WGS sequence"/>
</dbReference>
<protein>
    <submittedName>
        <fullName evidence="1">Uncharacterized protein</fullName>
    </submittedName>
</protein>
<evidence type="ECO:0000313" key="2">
    <source>
        <dbReference type="Proteomes" id="UP000573599"/>
    </source>
</evidence>
<dbReference type="AlphaFoldDB" id="A0A852WHF3"/>
<gene>
    <name evidence="1" type="ORF">BJ986_000571</name>
</gene>
<organism evidence="1 2">
    <name type="scientific">Pedococcus badiiscoriae</name>
    <dbReference type="NCBI Taxonomy" id="642776"/>
    <lineage>
        <taxon>Bacteria</taxon>
        <taxon>Bacillati</taxon>
        <taxon>Actinomycetota</taxon>
        <taxon>Actinomycetes</taxon>
        <taxon>Micrococcales</taxon>
        <taxon>Intrasporangiaceae</taxon>
        <taxon>Pedococcus</taxon>
    </lineage>
</organism>
<comment type="caution">
    <text evidence="1">The sequence shown here is derived from an EMBL/GenBank/DDBJ whole genome shotgun (WGS) entry which is preliminary data.</text>
</comment>